<dbReference type="Gene3D" id="3.40.50.620">
    <property type="entry name" value="HUPs"/>
    <property type="match status" value="1"/>
</dbReference>
<sequence>MDTPKTVLVFGTFDGLHDGHRFFLRESRKLGERLVAIVAQDTIVEQIKGYLPVFPLQERIQLLLDHAVVDDVLEGDTKLGTWSTVTKVKPDVIAVGYDQKHLEEKLREHIQSNSLSFEVVQIAPHDPDRLHSSILRSLNEKE</sequence>
<evidence type="ECO:0000313" key="4">
    <source>
        <dbReference type="EMBL" id="PIQ68434.1"/>
    </source>
</evidence>
<keyword evidence="2" id="KW-0548">Nucleotidyltransferase</keyword>
<dbReference type="PANTHER" id="PTHR43793">
    <property type="entry name" value="FAD SYNTHASE"/>
    <property type="match status" value="1"/>
</dbReference>
<evidence type="ECO:0000256" key="2">
    <source>
        <dbReference type="ARBA" id="ARBA00022695"/>
    </source>
</evidence>
<evidence type="ECO:0000313" key="5">
    <source>
        <dbReference type="Proteomes" id="UP000229342"/>
    </source>
</evidence>
<dbReference type="EMBL" id="PCVG01000053">
    <property type="protein sequence ID" value="PIQ68434.1"/>
    <property type="molecule type" value="Genomic_DNA"/>
</dbReference>
<dbReference type="PANTHER" id="PTHR43793:SF1">
    <property type="entry name" value="FAD SYNTHASE"/>
    <property type="match status" value="1"/>
</dbReference>
<dbReference type="GO" id="GO:0016779">
    <property type="term" value="F:nucleotidyltransferase activity"/>
    <property type="evidence" value="ECO:0007669"/>
    <property type="project" value="UniProtKB-KW"/>
</dbReference>
<protein>
    <submittedName>
        <fullName evidence="4">FAD synthase</fullName>
    </submittedName>
</protein>
<gene>
    <name evidence="4" type="ORF">COV91_04170</name>
</gene>
<comment type="caution">
    <text evidence="4">The sequence shown here is derived from an EMBL/GenBank/DDBJ whole genome shotgun (WGS) entry which is preliminary data.</text>
</comment>
<name>A0A2H0KDG8_9BACT</name>
<dbReference type="Pfam" id="PF01467">
    <property type="entry name" value="CTP_transf_like"/>
    <property type="match status" value="1"/>
</dbReference>
<accession>A0A2H0KDG8</accession>
<feature type="domain" description="Cytidyltransferase-like" evidence="3">
    <location>
        <begin position="9"/>
        <end position="136"/>
    </location>
</feature>
<proteinExistence type="predicted"/>
<dbReference type="Proteomes" id="UP000229342">
    <property type="component" value="Unassembled WGS sequence"/>
</dbReference>
<dbReference type="InterPro" id="IPR014729">
    <property type="entry name" value="Rossmann-like_a/b/a_fold"/>
</dbReference>
<keyword evidence="1" id="KW-0808">Transferase</keyword>
<reference evidence="4 5" key="1">
    <citation type="submission" date="2017-09" db="EMBL/GenBank/DDBJ databases">
        <title>Depth-based differentiation of microbial function through sediment-hosted aquifers and enrichment of novel symbionts in the deep terrestrial subsurface.</title>
        <authorList>
            <person name="Probst A.J."/>
            <person name="Ladd B."/>
            <person name="Jarett J.K."/>
            <person name="Geller-Mcgrath D.E."/>
            <person name="Sieber C.M."/>
            <person name="Emerson J.B."/>
            <person name="Anantharaman K."/>
            <person name="Thomas B.C."/>
            <person name="Malmstrom R."/>
            <person name="Stieglmeier M."/>
            <person name="Klingl A."/>
            <person name="Woyke T."/>
            <person name="Ryan C.M."/>
            <person name="Banfield J.F."/>
        </authorList>
    </citation>
    <scope>NUCLEOTIDE SEQUENCE [LARGE SCALE GENOMIC DNA]</scope>
    <source>
        <strain evidence="4">CG11_big_fil_rev_8_21_14_0_20_46_11</strain>
    </source>
</reference>
<dbReference type="InterPro" id="IPR050385">
    <property type="entry name" value="Archaeal_FAD_synthase"/>
</dbReference>
<dbReference type="InterPro" id="IPR004821">
    <property type="entry name" value="Cyt_trans-like"/>
</dbReference>
<evidence type="ECO:0000256" key="1">
    <source>
        <dbReference type="ARBA" id="ARBA00022679"/>
    </source>
</evidence>
<dbReference type="SUPFAM" id="SSF52374">
    <property type="entry name" value="Nucleotidylyl transferase"/>
    <property type="match status" value="1"/>
</dbReference>
<evidence type="ECO:0000259" key="3">
    <source>
        <dbReference type="Pfam" id="PF01467"/>
    </source>
</evidence>
<organism evidence="4 5">
    <name type="scientific">Candidatus Taylorbacteria bacterium CG11_big_fil_rev_8_21_14_0_20_46_11</name>
    <dbReference type="NCBI Taxonomy" id="1975025"/>
    <lineage>
        <taxon>Bacteria</taxon>
        <taxon>Candidatus Tayloriibacteriota</taxon>
    </lineage>
</organism>
<dbReference type="AlphaFoldDB" id="A0A2H0KDG8"/>
<dbReference type="NCBIfam" id="TIGR00125">
    <property type="entry name" value="cyt_tran_rel"/>
    <property type="match status" value="1"/>
</dbReference>